<dbReference type="PANTHER" id="PTHR35041:SF3">
    <property type="entry name" value="FORMYLMETHIONINE DEFORMYLASE-LIKE PROTEIN"/>
    <property type="match status" value="1"/>
</dbReference>
<dbReference type="AlphaFoldDB" id="A0A9P9EQV9"/>
<keyword evidence="1" id="KW-1133">Transmembrane helix</keyword>
<organism evidence="2 3">
    <name type="scientific">Dactylonectria estremocensis</name>
    <dbReference type="NCBI Taxonomy" id="1079267"/>
    <lineage>
        <taxon>Eukaryota</taxon>
        <taxon>Fungi</taxon>
        <taxon>Dikarya</taxon>
        <taxon>Ascomycota</taxon>
        <taxon>Pezizomycotina</taxon>
        <taxon>Sordariomycetes</taxon>
        <taxon>Hypocreomycetidae</taxon>
        <taxon>Hypocreales</taxon>
        <taxon>Nectriaceae</taxon>
        <taxon>Dactylonectria</taxon>
    </lineage>
</organism>
<protein>
    <submittedName>
        <fullName evidence="2">Uncharacterized protein</fullName>
    </submittedName>
</protein>
<accession>A0A9P9EQV9</accession>
<evidence type="ECO:0000256" key="1">
    <source>
        <dbReference type="SAM" id="Phobius"/>
    </source>
</evidence>
<name>A0A9P9EQV9_9HYPO</name>
<evidence type="ECO:0000313" key="3">
    <source>
        <dbReference type="Proteomes" id="UP000717696"/>
    </source>
</evidence>
<feature type="transmembrane region" description="Helical" evidence="1">
    <location>
        <begin position="530"/>
        <end position="552"/>
    </location>
</feature>
<dbReference type="EMBL" id="JAGMUU010000012">
    <property type="protein sequence ID" value="KAH7141471.1"/>
    <property type="molecule type" value="Genomic_DNA"/>
</dbReference>
<feature type="transmembrane region" description="Helical" evidence="1">
    <location>
        <begin position="58"/>
        <end position="78"/>
    </location>
</feature>
<keyword evidence="3" id="KW-1185">Reference proteome</keyword>
<sequence length="633" mass="69203">MSHCAQSHPHEPAIRRKPVAYTRVDATKSTDAHQLCSPAEEAGTAQWRVGWQTPAKMLGFLVLGIISALGHHLYYWSLDSTPVRTREDGAQAWATQEWISRYGLALAFTTKTFLACAVAIAYKQRIWTNFRQRPYSVSGINAIYDATTDVLSFTNWEFVWRAKMATLLAALTWTIPLSALVTPSSLLVTLKSREFQRPMAVPVLEFGNSSSYRFEGMAGDVSPLLMRVTSATASSGEILPMALAALNTSYTLQFDGPSLKCDNATGFMLKFIDIIHGEAVHVVGGSSGGQAFYLSITADSSYLELTSTETNYLNLSAWNFSKMNEECLQGRGACPYQPQPEGHPGSFPLLVRLHDQSLVCSLQNTTYDITLSSSDTTQNIAVAHPYDFKWRGPANVTNSNTSYVAAAQALANLLNGAISQQRSGGGSHTHALLTTSIKTIGTSIMQTSLIGTINASTDGEWGQALPPFQEEDQALARGLPIGRLIEELSRNQTLSLFSSPRFWTDNDKWVNKNTTQILSINVWEYHMRNLWLSNSLAILGASFGVLVGLYAVHQNGISHNTSFCDIMAMTRNGTLDELTKRSSLGGDTVVKELRETKLLFGVLNAKESMSGAPRAAFGVPTEISQLQKGQAVM</sequence>
<dbReference type="PANTHER" id="PTHR35041">
    <property type="entry name" value="MEDIATOR OF RNA POLYMERASE II TRANSCRIPTION SUBUNIT 1"/>
    <property type="match status" value="1"/>
</dbReference>
<dbReference type="Proteomes" id="UP000717696">
    <property type="component" value="Unassembled WGS sequence"/>
</dbReference>
<evidence type="ECO:0000313" key="2">
    <source>
        <dbReference type="EMBL" id="KAH7141471.1"/>
    </source>
</evidence>
<feature type="transmembrane region" description="Helical" evidence="1">
    <location>
        <begin position="98"/>
        <end position="122"/>
    </location>
</feature>
<proteinExistence type="predicted"/>
<keyword evidence="1" id="KW-0812">Transmembrane</keyword>
<gene>
    <name evidence="2" type="ORF">B0J13DRAFT_608449</name>
</gene>
<reference evidence="2" key="1">
    <citation type="journal article" date="2021" name="Nat. Commun.">
        <title>Genetic determinants of endophytism in the Arabidopsis root mycobiome.</title>
        <authorList>
            <person name="Mesny F."/>
            <person name="Miyauchi S."/>
            <person name="Thiergart T."/>
            <person name="Pickel B."/>
            <person name="Atanasova L."/>
            <person name="Karlsson M."/>
            <person name="Huettel B."/>
            <person name="Barry K.W."/>
            <person name="Haridas S."/>
            <person name="Chen C."/>
            <person name="Bauer D."/>
            <person name="Andreopoulos W."/>
            <person name="Pangilinan J."/>
            <person name="LaButti K."/>
            <person name="Riley R."/>
            <person name="Lipzen A."/>
            <person name="Clum A."/>
            <person name="Drula E."/>
            <person name="Henrissat B."/>
            <person name="Kohler A."/>
            <person name="Grigoriev I.V."/>
            <person name="Martin F.M."/>
            <person name="Hacquard S."/>
        </authorList>
    </citation>
    <scope>NUCLEOTIDE SEQUENCE</scope>
    <source>
        <strain evidence="2">MPI-CAGE-AT-0021</strain>
    </source>
</reference>
<dbReference type="OrthoDB" id="5039032at2759"/>
<comment type="caution">
    <text evidence="2">The sequence shown here is derived from an EMBL/GenBank/DDBJ whole genome shotgun (WGS) entry which is preliminary data.</text>
</comment>
<feature type="transmembrane region" description="Helical" evidence="1">
    <location>
        <begin position="165"/>
        <end position="190"/>
    </location>
</feature>
<keyword evidence="1" id="KW-0472">Membrane</keyword>